<gene>
    <name evidence="3" type="ORF">H0A72_13985</name>
</gene>
<feature type="transmembrane region" description="Helical" evidence="1">
    <location>
        <begin position="155"/>
        <end position="178"/>
    </location>
</feature>
<name>A0A853FWH7_9BURK</name>
<evidence type="ECO:0000313" key="3">
    <source>
        <dbReference type="EMBL" id="NYT50424.1"/>
    </source>
</evidence>
<dbReference type="EMBL" id="JACCEM010000007">
    <property type="protein sequence ID" value="NYT50424.1"/>
    <property type="molecule type" value="Genomic_DNA"/>
</dbReference>
<evidence type="ECO:0000256" key="1">
    <source>
        <dbReference type="SAM" id="Phobius"/>
    </source>
</evidence>
<evidence type="ECO:0000259" key="2">
    <source>
        <dbReference type="PROSITE" id="PS50887"/>
    </source>
</evidence>
<dbReference type="Gene3D" id="3.30.450.40">
    <property type="match status" value="1"/>
</dbReference>
<dbReference type="InterPro" id="IPR029016">
    <property type="entry name" value="GAF-like_dom_sf"/>
</dbReference>
<dbReference type="SMART" id="SM00267">
    <property type="entry name" value="GGDEF"/>
    <property type="match status" value="1"/>
</dbReference>
<keyword evidence="1" id="KW-1133">Transmembrane helix</keyword>
<dbReference type="Gene3D" id="3.30.70.270">
    <property type="match status" value="1"/>
</dbReference>
<dbReference type="AlphaFoldDB" id="A0A853FWH7"/>
<sequence length="584" mass="64785">MTGAQSSAGKPPRRSLYRQFIGSLLVPFVLVFVLAGTGTVLIGYHVQRAKLESARTELMSVYARSLVKPLWDCDTATLNGIVNALAHQQGVAGVRLQDACSGQTIAIEPVAAEAGLTPPYRQLIHYTDGADRSFQVGELVAQFNRISIWTAAMDLLWRYLVLFIAMFAVMLVGALLVFRRVVDQPLARFRNAINMEIESGDAIMRLRELATEKHNDELSDVMAAYGGLMMELDSRYKRQQILAQCASELLATSSQDASPLIDVLERVRQAVGAGRLYLAENDINEAGEFYLNYTVLAGRPFSPGAGPADFTEHPEEEHWAGHFKERQSVTGTIAQFPISDQRILRRRGVRSLAAFPVWGQSHWYGFICVEDLENDREWSASEKTFLQTVADMIGAFLENASHRHQLATVIDKLRENEKTLMRIARRDPLTGLGNRIVLDEELERAVLRAQRQSLHGYVLLIDLNHFKPINDTYGHSVGDQVLRVTARRLLDCVRRTDTVVRLGGDEFVIIVEGAKEHPNLATLIAKLVACISRVQSHDGHTMAVGASVGSACFPDDGTSSDALLAQADKDMYLQKALSNRSRQA</sequence>
<feature type="domain" description="GGDEF" evidence="2">
    <location>
        <begin position="454"/>
        <end position="584"/>
    </location>
</feature>
<evidence type="ECO:0000313" key="4">
    <source>
        <dbReference type="Proteomes" id="UP000559809"/>
    </source>
</evidence>
<dbReference type="RefSeq" id="WP_180156349.1">
    <property type="nucleotide sequence ID" value="NZ_JACCEM010000007.1"/>
</dbReference>
<dbReference type="SUPFAM" id="SSF55781">
    <property type="entry name" value="GAF domain-like"/>
    <property type="match status" value="1"/>
</dbReference>
<dbReference type="PANTHER" id="PTHR46663">
    <property type="entry name" value="DIGUANYLATE CYCLASE DGCT-RELATED"/>
    <property type="match status" value="1"/>
</dbReference>
<dbReference type="PROSITE" id="PS50887">
    <property type="entry name" value="GGDEF"/>
    <property type="match status" value="1"/>
</dbReference>
<dbReference type="Pfam" id="PF00990">
    <property type="entry name" value="GGDEF"/>
    <property type="match status" value="1"/>
</dbReference>
<accession>A0A853FWH7</accession>
<dbReference type="Pfam" id="PF01590">
    <property type="entry name" value="GAF"/>
    <property type="match status" value="1"/>
</dbReference>
<comment type="caution">
    <text evidence="3">The sequence shown here is derived from an EMBL/GenBank/DDBJ whole genome shotgun (WGS) entry which is preliminary data.</text>
</comment>
<dbReference type="PANTHER" id="PTHR46663:SF2">
    <property type="entry name" value="GGDEF DOMAIN-CONTAINING PROTEIN"/>
    <property type="match status" value="1"/>
</dbReference>
<keyword evidence="1" id="KW-0812">Transmembrane</keyword>
<reference evidence="3 4" key="1">
    <citation type="submission" date="2020-07" db="EMBL/GenBank/DDBJ databases">
        <title>Taxonomic revisions and descriptions of new bacterial species based on genomic comparisons in the high-G+C-content subgroup of the family Alcaligenaceae.</title>
        <authorList>
            <person name="Szabo A."/>
            <person name="Felfoldi T."/>
        </authorList>
    </citation>
    <scope>NUCLEOTIDE SEQUENCE [LARGE SCALE GENOMIC DNA]</scope>
    <source>
        <strain evidence="3 4">LMG 24012</strain>
    </source>
</reference>
<dbReference type="InterPro" id="IPR003018">
    <property type="entry name" value="GAF"/>
</dbReference>
<organism evidence="3 4">
    <name type="scientific">Parapusillimonas granuli</name>
    <dbReference type="NCBI Taxonomy" id="380911"/>
    <lineage>
        <taxon>Bacteria</taxon>
        <taxon>Pseudomonadati</taxon>
        <taxon>Pseudomonadota</taxon>
        <taxon>Betaproteobacteria</taxon>
        <taxon>Burkholderiales</taxon>
        <taxon>Alcaligenaceae</taxon>
        <taxon>Parapusillimonas</taxon>
    </lineage>
</organism>
<dbReference type="CDD" id="cd01949">
    <property type="entry name" value="GGDEF"/>
    <property type="match status" value="1"/>
</dbReference>
<keyword evidence="4" id="KW-1185">Reference proteome</keyword>
<dbReference type="InterPro" id="IPR043128">
    <property type="entry name" value="Rev_trsase/Diguanyl_cyclase"/>
</dbReference>
<dbReference type="NCBIfam" id="TIGR00254">
    <property type="entry name" value="GGDEF"/>
    <property type="match status" value="1"/>
</dbReference>
<dbReference type="InterPro" id="IPR052163">
    <property type="entry name" value="DGC-Regulatory_Protein"/>
</dbReference>
<protein>
    <submittedName>
        <fullName evidence="3">Sensor domain-containing diguanylate cyclase</fullName>
    </submittedName>
</protein>
<dbReference type="Proteomes" id="UP000559809">
    <property type="component" value="Unassembled WGS sequence"/>
</dbReference>
<dbReference type="InterPro" id="IPR029787">
    <property type="entry name" value="Nucleotide_cyclase"/>
</dbReference>
<dbReference type="SUPFAM" id="SSF55073">
    <property type="entry name" value="Nucleotide cyclase"/>
    <property type="match status" value="1"/>
</dbReference>
<keyword evidence="1" id="KW-0472">Membrane</keyword>
<dbReference type="InterPro" id="IPR000160">
    <property type="entry name" value="GGDEF_dom"/>
</dbReference>
<proteinExistence type="predicted"/>
<feature type="transmembrane region" description="Helical" evidence="1">
    <location>
        <begin position="20"/>
        <end position="46"/>
    </location>
</feature>